<evidence type="ECO:0000313" key="2">
    <source>
        <dbReference type="Proteomes" id="UP000214880"/>
    </source>
</evidence>
<gene>
    <name evidence="1" type="ORF">SAMN04488502_11426</name>
</gene>
<dbReference type="AlphaFoldDB" id="A0A1G9ZEN8"/>
<organism evidence="1 2">
    <name type="scientific">Dendrosporobacter quercicolus</name>
    <dbReference type="NCBI Taxonomy" id="146817"/>
    <lineage>
        <taxon>Bacteria</taxon>
        <taxon>Bacillati</taxon>
        <taxon>Bacillota</taxon>
        <taxon>Negativicutes</taxon>
        <taxon>Selenomonadales</taxon>
        <taxon>Sporomusaceae</taxon>
        <taxon>Dendrosporobacter</taxon>
    </lineage>
</organism>
<dbReference type="Proteomes" id="UP000214880">
    <property type="component" value="Unassembled WGS sequence"/>
</dbReference>
<keyword evidence="2" id="KW-1185">Reference proteome</keyword>
<reference evidence="1 2" key="1">
    <citation type="submission" date="2016-10" db="EMBL/GenBank/DDBJ databases">
        <authorList>
            <person name="de Groot N.N."/>
        </authorList>
    </citation>
    <scope>NUCLEOTIDE SEQUENCE [LARGE SCALE GENOMIC DNA]</scope>
    <source>
        <strain evidence="1 2">DSM 1736</strain>
    </source>
</reference>
<name>A0A1G9ZEN8_9FIRM</name>
<sequence length="222" mass="25871">MEEIIKQICDSEHLQKLPEALHGFKLIPEFIKEDTVYRIFRYCNQDQRRSFSVIYDNATKEFIAKITVGLVVFCDISYIVADLAALEKVLAEHLDQTLAKLGCFNVQDLDLIFREKKIVEWSYAAQLPEQIAGFELFIRPEQPLKIINGSYIILDYSDFSSDSNLIIYYNIYRDEFFGEMRIKRTLQMAANFETKLLSELADKLSLYLVPALEDMRKQIQAV</sequence>
<protein>
    <submittedName>
        <fullName evidence="1">Uncharacterized protein</fullName>
    </submittedName>
</protein>
<dbReference type="RefSeq" id="WP_092074888.1">
    <property type="nucleotide sequence ID" value="NZ_FNHB01000014.1"/>
</dbReference>
<dbReference type="EMBL" id="FNHB01000014">
    <property type="protein sequence ID" value="SDN19441.1"/>
    <property type="molecule type" value="Genomic_DNA"/>
</dbReference>
<accession>A0A1G9ZEN8</accession>
<proteinExistence type="predicted"/>
<dbReference type="STRING" id="146817.SAMN04488502_11426"/>
<evidence type="ECO:0000313" key="1">
    <source>
        <dbReference type="EMBL" id="SDN19441.1"/>
    </source>
</evidence>
<dbReference type="OrthoDB" id="1633695at2"/>